<proteinExistence type="predicted"/>
<comment type="caution">
    <text evidence="2">The sequence shown here is derived from an EMBL/GenBank/DDBJ whole genome shotgun (WGS) entry which is preliminary data.</text>
</comment>
<dbReference type="AlphaFoldDB" id="A0A645A0R3"/>
<keyword evidence="1" id="KW-0175">Coiled coil</keyword>
<name>A0A645A0R3_9ZZZZ</name>
<evidence type="ECO:0008006" key="3">
    <source>
        <dbReference type="Google" id="ProtNLM"/>
    </source>
</evidence>
<gene>
    <name evidence="2" type="ORF">SDC9_93337</name>
</gene>
<reference evidence="2" key="1">
    <citation type="submission" date="2019-08" db="EMBL/GenBank/DDBJ databases">
        <authorList>
            <person name="Kucharzyk K."/>
            <person name="Murdoch R.W."/>
            <person name="Higgins S."/>
            <person name="Loffler F."/>
        </authorList>
    </citation>
    <scope>NUCLEOTIDE SEQUENCE</scope>
</reference>
<dbReference type="EMBL" id="VSSQ01011353">
    <property type="protein sequence ID" value="MPM46632.1"/>
    <property type="molecule type" value="Genomic_DNA"/>
</dbReference>
<feature type="coiled-coil region" evidence="1">
    <location>
        <begin position="334"/>
        <end position="361"/>
    </location>
</feature>
<protein>
    <recommendedName>
        <fullName evidence="3">Outer membrane protein beta-barrel domain-containing protein</fullName>
    </recommendedName>
</protein>
<accession>A0A645A0R3</accession>
<organism evidence="2">
    <name type="scientific">bioreactor metagenome</name>
    <dbReference type="NCBI Taxonomy" id="1076179"/>
    <lineage>
        <taxon>unclassified sequences</taxon>
        <taxon>metagenomes</taxon>
        <taxon>ecological metagenomes</taxon>
    </lineage>
</organism>
<evidence type="ECO:0000313" key="2">
    <source>
        <dbReference type="EMBL" id="MPM46632.1"/>
    </source>
</evidence>
<evidence type="ECO:0000256" key="1">
    <source>
        <dbReference type="SAM" id="Coils"/>
    </source>
</evidence>
<sequence>MKNLNPKDIDKVEYYDVPSGKYMNDVAAVNFITKKYKTGGYVSVNAEQRIGYLNGDYNVVAKLSHDNTCYTLFAGHAMQKYDGTKDKTSEHFVFSDHETDRQSGTLENRVKNNSQYTQFNVANENTKRTLIGKLSLVRNDAPDNFSRNLLKYDDTEQVIENFKRIDQSGWKTDMELYGYFHLNKNQFLETSLGANYTNNSYTYGYKEPNYSTLTDSKEDLYDFSVNVNYGIEFNPQSSLTAQAFHFQTISSVDYKGTNPSWQHFWNGESILFLEYNQKIGKKVTLKVGPGVSYVQYRLHGGDREDQLTPRLRSRLIYSFAKNQQLQLRYHVGNSQLQINELNEVEQQIDSLQIRRGNLNQKIAFLYKIIASYSGQFGRFNLGAELWYDGINHVPSEGFYIENDKLIRSYQSEGKRRMLSSQLSGGWKVTDNFRVKCVGNWLYIKHKDTPETLRHFSGMVQADYYLNDFSAGVFSRTKNKSLNYNLMYITEPAQYGCYIGWSHSGWQLEGGWKNPFSKHGQKESSMNRSVYSYQNVATGKLYQQSGYVKVTYTFDFGRKTSRANNEINTNMNSTILKLD</sequence>
<dbReference type="SUPFAM" id="SSF56935">
    <property type="entry name" value="Porins"/>
    <property type="match status" value="1"/>
</dbReference>